<evidence type="ECO:0000256" key="5">
    <source>
        <dbReference type="SAM" id="Phobius"/>
    </source>
</evidence>
<name>A0A4P8IZZ9_9BURK</name>
<dbReference type="Proteomes" id="UP000298656">
    <property type="component" value="Chromosome 1"/>
</dbReference>
<evidence type="ECO:0000313" key="7">
    <source>
        <dbReference type="EMBL" id="QCP51549.1"/>
    </source>
</evidence>
<dbReference type="InterPro" id="IPR038770">
    <property type="entry name" value="Na+/solute_symporter_sf"/>
</dbReference>
<evidence type="ECO:0000256" key="3">
    <source>
        <dbReference type="ARBA" id="ARBA00022989"/>
    </source>
</evidence>
<dbReference type="RefSeq" id="WP_137334330.1">
    <property type="nucleotide sequence ID" value="NZ_CP040077.1"/>
</dbReference>
<keyword evidence="3 5" id="KW-1133">Transmembrane helix</keyword>
<evidence type="ECO:0000256" key="2">
    <source>
        <dbReference type="ARBA" id="ARBA00022692"/>
    </source>
</evidence>
<feature type="transmembrane region" description="Helical" evidence="5">
    <location>
        <begin position="99"/>
        <end position="121"/>
    </location>
</feature>
<feature type="domain" description="Cation/H+ exchanger transmembrane" evidence="6">
    <location>
        <begin position="30"/>
        <end position="383"/>
    </location>
</feature>
<reference evidence="7 8" key="1">
    <citation type="submission" date="2019-05" db="EMBL/GenBank/DDBJ databases">
        <title>Burkholderia sp. DHOD12, isolated from subtropical forest soil.</title>
        <authorList>
            <person name="Gao Z.-H."/>
            <person name="Qiu L.-H."/>
        </authorList>
    </citation>
    <scope>NUCLEOTIDE SEQUENCE [LARGE SCALE GENOMIC DNA]</scope>
    <source>
        <strain evidence="7 8">DHOD12</strain>
    </source>
</reference>
<feature type="transmembrane region" description="Helical" evidence="5">
    <location>
        <begin position="12"/>
        <end position="32"/>
    </location>
</feature>
<proteinExistence type="predicted"/>
<dbReference type="AlphaFoldDB" id="A0A4P8IZZ9"/>
<feature type="transmembrane region" description="Helical" evidence="5">
    <location>
        <begin position="127"/>
        <end position="149"/>
    </location>
</feature>
<dbReference type="InterPro" id="IPR006153">
    <property type="entry name" value="Cation/H_exchanger_TM"/>
</dbReference>
<organism evidence="7 8">
    <name type="scientific">Trinickia violacea</name>
    <dbReference type="NCBI Taxonomy" id="2571746"/>
    <lineage>
        <taxon>Bacteria</taxon>
        <taxon>Pseudomonadati</taxon>
        <taxon>Pseudomonadota</taxon>
        <taxon>Betaproteobacteria</taxon>
        <taxon>Burkholderiales</taxon>
        <taxon>Burkholderiaceae</taxon>
        <taxon>Trinickia</taxon>
    </lineage>
</organism>
<feature type="transmembrane region" description="Helical" evidence="5">
    <location>
        <begin position="301"/>
        <end position="326"/>
    </location>
</feature>
<dbReference type="KEGG" id="tvl:FAZ95_21730"/>
<dbReference type="EMBL" id="CP040077">
    <property type="protein sequence ID" value="QCP51549.1"/>
    <property type="molecule type" value="Genomic_DNA"/>
</dbReference>
<dbReference type="PANTHER" id="PTHR43021:SF2">
    <property type="entry name" value="CATION_H+ EXCHANGER DOMAIN-CONTAINING PROTEIN"/>
    <property type="match status" value="1"/>
</dbReference>
<feature type="transmembrane region" description="Helical" evidence="5">
    <location>
        <begin position="199"/>
        <end position="220"/>
    </location>
</feature>
<dbReference type="GO" id="GO:0016020">
    <property type="term" value="C:membrane"/>
    <property type="evidence" value="ECO:0007669"/>
    <property type="project" value="UniProtKB-SubCell"/>
</dbReference>
<sequence>MKSAFSFFPVWPLVPDAIFWAGLAMLAAGLLGELCYRAWHLPRISGYGVIGLIAGAAGLGVIDASTGGTSRLLLDVALGLLLFELGGRLDLRWIRRNPWLIASSLAEATLTFILVFVVLMFLRVPVIVAVVLASIAMATSPAMVIQLKTELRAEGQVTQRLLTLTALNSMYAVVIEKLVSGWVHQETYGNVFATIVQPLYLLVGSLILAFLLARACTFLYRRFNLQDEHSFVALFGLVLLAIAIAHLFRLSTILSLLAAGIIVKNLVAKPQLWPQHFGTAGWLLTVILFVLTLTSFEWQDIALGGIAAIGLIVARFVAKLVGVLAFAKPSGLNWKQGAALGLSLSPMSALAYLLVQDTYDLFPKFDPMLSAVVMCSIVVLQIVGPWLVYRSLTLVGERRDI</sequence>
<evidence type="ECO:0000256" key="4">
    <source>
        <dbReference type="ARBA" id="ARBA00023136"/>
    </source>
</evidence>
<feature type="transmembrane region" description="Helical" evidence="5">
    <location>
        <begin position="232"/>
        <end position="263"/>
    </location>
</feature>
<comment type="subcellular location">
    <subcellularLocation>
        <location evidence="1">Membrane</location>
        <topology evidence="1">Multi-pass membrane protein</topology>
    </subcellularLocation>
</comment>
<evidence type="ECO:0000256" key="1">
    <source>
        <dbReference type="ARBA" id="ARBA00004141"/>
    </source>
</evidence>
<dbReference type="PANTHER" id="PTHR43021">
    <property type="entry name" value="NA(+)/H(+) ANTIPORTER-RELATED"/>
    <property type="match status" value="1"/>
</dbReference>
<dbReference type="Pfam" id="PF00999">
    <property type="entry name" value="Na_H_Exchanger"/>
    <property type="match status" value="1"/>
</dbReference>
<gene>
    <name evidence="7" type="ORF">FAZ95_21730</name>
</gene>
<feature type="transmembrane region" description="Helical" evidence="5">
    <location>
        <begin position="367"/>
        <end position="389"/>
    </location>
</feature>
<dbReference type="GO" id="GO:0015297">
    <property type="term" value="F:antiporter activity"/>
    <property type="evidence" value="ECO:0007669"/>
    <property type="project" value="InterPro"/>
</dbReference>
<protein>
    <submittedName>
        <fullName evidence="7">Sodium:proton exchanger</fullName>
    </submittedName>
</protein>
<dbReference type="GO" id="GO:1902600">
    <property type="term" value="P:proton transmembrane transport"/>
    <property type="evidence" value="ECO:0007669"/>
    <property type="project" value="InterPro"/>
</dbReference>
<dbReference type="Gene3D" id="1.20.1530.20">
    <property type="match status" value="1"/>
</dbReference>
<feature type="transmembrane region" description="Helical" evidence="5">
    <location>
        <begin position="275"/>
        <end position="294"/>
    </location>
</feature>
<keyword evidence="8" id="KW-1185">Reference proteome</keyword>
<evidence type="ECO:0000259" key="6">
    <source>
        <dbReference type="Pfam" id="PF00999"/>
    </source>
</evidence>
<accession>A0A4P8IZZ9</accession>
<keyword evidence="2 5" id="KW-0812">Transmembrane</keyword>
<keyword evidence="4 5" id="KW-0472">Membrane</keyword>
<evidence type="ECO:0000313" key="8">
    <source>
        <dbReference type="Proteomes" id="UP000298656"/>
    </source>
</evidence>
<dbReference type="OrthoDB" id="8617652at2"/>
<feature type="transmembrane region" description="Helical" evidence="5">
    <location>
        <begin position="44"/>
        <end position="62"/>
    </location>
</feature>